<dbReference type="EMBL" id="QGNW01001402">
    <property type="protein sequence ID" value="RVW42574.1"/>
    <property type="molecule type" value="Genomic_DNA"/>
</dbReference>
<protein>
    <submittedName>
        <fullName evidence="4">WEB family protein</fullName>
    </submittedName>
</protein>
<comment type="caution">
    <text evidence="4">The sequence shown here is derived from an EMBL/GenBank/DDBJ whole genome shotgun (WGS) entry which is preliminary data.</text>
</comment>
<accession>A0A438E4K5</accession>
<evidence type="ECO:0000256" key="1">
    <source>
        <dbReference type="ARBA" id="ARBA00005485"/>
    </source>
</evidence>
<evidence type="ECO:0000313" key="4">
    <source>
        <dbReference type="EMBL" id="RVW42574.1"/>
    </source>
</evidence>
<gene>
    <name evidence="4" type="primary">VvCHDh000650_0</name>
    <name evidence="4" type="ORF">CK203_085389</name>
</gene>
<reference evidence="4 5" key="1">
    <citation type="journal article" date="2018" name="PLoS Genet.">
        <title>Population sequencing reveals clonal diversity and ancestral inbreeding in the grapevine cultivar Chardonnay.</title>
        <authorList>
            <person name="Roach M.J."/>
            <person name="Johnson D.L."/>
            <person name="Bohlmann J."/>
            <person name="van Vuuren H.J."/>
            <person name="Jones S.J."/>
            <person name="Pretorius I.S."/>
            <person name="Schmidt S.A."/>
            <person name="Borneman A.R."/>
        </authorList>
    </citation>
    <scope>NUCLEOTIDE SEQUENCE [LARGE SCALE GENOMIC DNA]</scope>
    <source>
        <strain evidence="5">cv. Chardonnay</strain>
        <tissue evidence="4">Leaf</tissue>
    </source>
</reference>
<feature type="coiled-coil region" evidence="3">
    <location>
        <begin position="116"/>
        <end position="146"/>
    </location>
</feature>
<proteinExistence type="inferred from homology"/>
<evidence type="ECO:0000313" key="5">
    <source>
        <dbReference type="Proteomes" id="UP000288805"/>
    </source>
</evidence>
<dbReference type="Proteomes" id="UP000288805">
    <property type="component" value="Unassembled WGS sequence"/>
</dbReference>
<comment type="similarity">
    <text evidence="1">Belongs to the WEB family.</text>
</comment>
<sequence length="244" mass="27380">MEGEDGVVMIRRAEIDTRAPFRSVKEAVVLFGERVLAGEVYASNKIKERECKFPYSMWVDPENAATVAVCDGHVSDGVKMHDGHSESQSKLGTVVAELEETKYSLEKAKEEGTLMANCLSSLKEELERTKLELEQLKERESEKRLVMESEIEDVKFVEDSAKVVEVKTQNRTSEEETSTEFQKKRYVTFANPPSVPQFVVPQGRAVLERHPSLKKKKKKPLIPLIGGLFSKRRGSPQVGSPATP</sequence>
<dbReference type="AlphaFoldDB" id="A0A438E4K5"/>
<organism evidence="4 5">
    <name type="scientific">Vitis vinifera</name>
    <name type="common">Grape</name>
    <dbReference type="NCBI Taxonomy" id="29760"/>
    <lineage>
        <taxon>Eukaryota</taxon>
        <taxon>Viridiplantae</taxon>
        <taxon>Streptophyta</taxon>
        <taxon>Embryophyta</taxon>
        <taxon>Tracheophyta</taxon>
        <taxon>Spermatophyta</taxon>
        <taxon>Magnoliopsida</taxon>
        <taxon>eudicotyledons</taxon>
        <taxon>Gunneridae</taxon>
        <taxon>Pentapetalae</taxon>
        <taxon>rosids</taxon>
        <taxon>Vitales</taxon>
        <taxon>Vitaceae</taxon>
        <taxon>Viteae</taxon>
        <taxon>Vitis</taxon>
    </lineage>
</organism>
<dbReference type="PANTHER" id="PTHR32054">
    <property type="entry name" value="HEAVY CHAIN, PUTATIVE, EXPRESSED-RELATED-RELATED"/>
    <property type="match status" value="1"/>
</dbReference>
<evidence type="ECO:0000256" key="3">
    <source>
        <dbReference type="SAM" id="Coils"/>
    </source>
</evidence>
<dbReference type="PANTHER" id="PTHR32054:SF9">
    <property type="entry name" value="OS04G0116200 PROTEIN"/>
    <property type="match status" value="1"/>
</dbReference>
<name>A0A438E4K5_VITVI</name>
<keyword evidence="2 3" id="KW-0175">Coiled coil</keyword>
<evidence type="ECO:0000256" key="2">
    <source>
        <dbReference type="ARBA" id="ARBA00023054"/>
    </source>
</evidence>